<dbReference type="PANTHER" id="PTHR24421">
    <property type="entry name" value="NITRATE/NITRITE SENSOR PROTEIN NARX-RELATED"/>
    <property type="match status" value="1"/>
</dbReference>
<evidence type="ECO:0000313" key="13">
    <source>
        <dbReference type="Proteomes" id="UP001204524"/>
    </source>
</evidence>
<dbReference type="Pfam" id="PF07730">
    <property type="entry name" value="HisKA_3"/>
    <property type="match status" value="1"/>
</dbReference>
<evidence type="ECO:0000256" key="2">
    <source>
        <dbReference type="ARBA" id="ARBA00012438"/>
    </source>
</evidence>
<dbReference type="InterPro" id="IPR050482">
    <property type="entry name" value="Sensor_HK_TwoCompSys"/>
</dbReference>
<dbReference type="EC" id="2.7.13.3" evidence="2"/>
<protein>
    <recommendedName>
        <fullName evidence="2">histidine kinase</fullName>
        <ecNumber evidence="2">2.7.13.3</ecNumber>
    </recommendedName>
</protein>
<keyword evidence="9" id="KW-1133">Transmembrane helix</keyword>
<keyword evidence="8" id="KW-0902">Two-component regulatory system</keyword>
<evidence type="ECO:0000256" key="9">
    <source>
        <dbReference type="SAM" id="Phobius"/>
    </source>
</evidence>
<name>A0ABT1KZG0_9ACTN</name>
<evidence type="ECO:0000313" key="12">
    <source>
        <dbReference type="EMBL" id="MCP3423150.1"/>
    </source>
</evidence>
<dbReference type="Pfam" id="PF23539">
    <property type="entry name" value="DUF7134"/>
    <property type="match status" value="1"/>
</dbReference>
<organism evidence="12 13">
    <name type="scientific">Nocardioides pinisoli</name>
    <dbReference type="NCBI Taxonomy" id="2950279"/>
    <lineage>
        <taxon>Bacteria</taxon>
        <taxon>Bacillati</taxon>
        <taxon>Actinomycetota</taxon>
        <taxon>Actinomycetes</taxon>
        <taxon>Propionibacteriales</taxon>
        <taxon>Nocardioidaceae</taxon>
        <taxon>Nocardioides</taxon>
    </lineage>
</organism>
<accession>A0ABT1KZG0</accession>
<keyword evidence="3" id="KW-0597">Phosphoprotein</keyword>
<dbReference type="Proteomes" id="UP001204524">
    <property type="component" value="Unassembled WGS sequence"/>
</dbReference>
<feature type="domain" description="DUF7134" evidence="11">
    <location>
        <begin position="8"/>
        <end position="146"/>
    </location>
</feature>
<gene>
    <name evidence="12" type="ORF">NCI01_15205</name>
</gene>
<dbReference type="InterPro" id="IPR055558">
    <property type="entry name" value="DUF7134"/>
</dbReference>
<dbReference type="Gene3D" id="3.30.565.10">
    <property type="entry name" value="Histidine kinase-like ATPase, C-terminal domain"/>
    <property type="match status" value="1"/>
</dbReference>
<keyword evidence="13" id="KW-1185">Reference proteome</keyword>
<dbReference type="InterPro" id="IPR011712">
    <property type="entry name" value="Sig_transdc_His_kin_sub3_dim/P"/>
</dbReference>
<feature type="transmembrane region" description="Helical" evidence="9">
    <location>
        <begin position="33"/>
        <end position="50"/>
    </location>
</feature>
<keyword evidence="4" id="KW-0808">Transferase</keyword>
<keyword evidence="7" id="KW-0067">ATP-binding</keyword>
<evidence type="ECO:0000256" key="7">
    <source>
        <dbReference type="ARBA" id="ARBA00022840"/>
    </source>
</evidence>
<evidence type="ECO:0000256" key="5">
    <source>
        <dbReference type="ARBA" id="ARBA00022741"/>
    </source>
</evidence>
<comment type="catalytic activity">
    <reaction evidence="1">
        <text>ATP + protein L-histidine = ADP + protein N-phospho-L-histidine.</text>
        <dbReference type="EC" id="2.7.13.3"/>
    </reaction>
</comment>
<evidence type="ECO:0000259" key="10">
    <source>
        <dbReference type="Pfam" id="PF07730"/>
    </source>
</evidence>
<feature type="transmembrane region" description="Helical" evidence="9">
    <location>
        <begin position="101"/>
        <end position="119"/>
    </location>
</feature>
<dbReference type="RefSeq" id="WP_254182345.1">
    <property type="nucleotide sequence ID" value="NZ_JANARS010000006.1"/>
</dbReference>
<dbReference type="CDD" id="cd16917">
    <property type="entry name" value="HATPase_UhpB-NarQ-NarX-like"/>
    <property type="match status" value="1"/>
</dbReference>
<dbReference type="GO" id="GO:0016301">
    <property type="term" value="F:kinase activity"/>
    <property type="evidence" value="ECO:0007669"/>
    <property type="project" value="UniProtKB-KW"/>
</dbReference>
<evidence type="ECO:0000256" key="6">
    <source>
        <dbReference type="ARBA" id="ARBA00022777"/>
    </source>
</evidence>
<comment type="caution">
    <text evidence="12">The sequence shown here is derived from an EMBL/GenBank/DDBJ whole genome shotgun (WGS) entry which is preliminary data.</text>
</comment>
<keyword evidence="5" id="KW-0547">Nucleotide-binding</keyword>
<dbReference type="EMBL" id="JANARS010000006">
    <property type="protein sequence ID" value="MCP3423150.1"/>
    <property type="molecule type" value="Genomic_DNA"/>
</dbReference>
<keyword evidence="6 12" id="KW-0418">Kinase</keyword>
<dbReference type="SUPFAM" id="SSF55874">
    <property type="entry name" value="ATPase domain of HSP90 chaperone/DNA topoisomerase II/histidine kinase"/>
    <property type="match status" value="1"/>
</dbReference>
<dbReference type="PANTHER" id="PTHR24421:SF10">
    <property type="entry name" value="NITRATE_NITRITE SENSOR PROTEIN NARQ"/>
    <property type="match status" value="1"/>
</dbReference>
<evidence type="ECO:0000256" key="8">
    <source>
        <dbReference type="ARBA" id="ARBA00023012"/>
    </source>
</evidence>
<feature type="domain" description="Signal transduction histidine kinase subgroup 3 dimerisation and phosphoacceptor" evidence="10">
    <location>
        <begin position="172"/>
        <end position="237"/>
    </location>
</feature>
<evidence type="ECO:0000259" key="11">
    <source>
        <dbReference type="Pfam" id="PF23539"/>
    </source>
</evidence>
<dbReference type="Gene3D" id="1.20.5.1930">
    <property type="match status" value="1"/>
</dbReference>
<sequence>MIGRGPSTVTDWGVPAIVAGVSLLEVALVAPDGAAAAVVLSLLSCLALVPRRRWPRSTTLVAGALTLFTPWFGPELDDLAAPILVLAVVAYTLARWVPGFGGLLVLGALMVLLAADYVFTDERDNDVTDVFFVTSLLVPPYVLGRVTLRLAEQTAELERQQHLVREQAVRDERQRIARDLHDVIAHSVSAMVVQTAVAQELLHTDLDKAAQALDNVAATGRQALAETGRLLHLVRDSADELGLEPAPGLAQLPDLVERFRVDGLDVDLRLADPVPELPAGVDVSAYRIVQEALTNALRYGADSRAEVTVSWDSDTLRIRAANQVGGRSGQGTGLGLLGIAERVHVLGGRLDHGVTDGGRFEVDASLPMGAT</sequence>
<reference evidence="12 13" key="1">
    <citation type="submission" date="2022-06" db="EMBL/GenBank/DDBJ databases">
        <authorList>
            <person name="So Y."/>
        </authorList>
    </citation>
    <scope>NUCLEOTIDE SEQUENCE [LARGE SCALE GENOMIC DNA]</scope>
    <source>
        <strain evidence="12 13">STR3</strain>
    </source>
</reference>
<evidence type="ECO:0000256" key="4">
    <source>
        <dbReference type="ARBA" id="ARBA00022679"/>
    </source>
</evidence>
<keyword evidence="9" id="KW-0812">Transmembrane</keyword>
<dbReference type="InterPro" id="IPR036890">
    <property type="entry name" value="HATPase_C_sf"/>
</dbReference>
<evidence type="ECO:0000256" key="3">
    <source>
        <dbReference type="ARBA" id="ARBA00022553"/>
    </source>
</evidence>
<keyword evidence="9" id="KW-0472">Membrane</keyword>
<evidence type="ECO:0000256" key="1">
    <source>
        <dbReference type="ARBA" id="ARBA00000085"/>
    </source>
</evidence>
<proteinExistence type="predicted"/>